<evidence type="ECO:0000256" key="1">
    <source>
        <dbReference type="SAM" id="MobiDB-lite"/>
    </source>
</evidence>
<evidence type="ECO:0000313" key="2">
    <source>
        <dbReference type="EMBL" id="KAL0111873.1"/>
    </source>
</evidence>
<organism evidence="2 3">
    <name type="scientific">Cardiocondyla obscurior</name>
    <dbReference type="NCBI Taxonomy" id="286306"/>
    <lineage>
        <taxon>Eukaryota</taxon>
        <taxon>Metazoa</taxon>
        <taxon>Ecdysozoa</taxon>
        <taxon>Arthropoda</taxon>
        <taxon>Hexapoda</taxon>
        <taxon>Insecta</taxon>
        <taxon>Pterygota</taxon>
        <taxon>Neoptera</taxon>
        <taxon>Endopterygota</taxon>
        <taxon>Hymenoptera</taxon>
        <taxon>Apocrita</taxon>
        <taxon>Aculeata</taxon>
        <taxon>Formicoidea</taxon>
        <taxon>Formicidae</taxon>
        <taxon>Myrmicinae</taxon>
        <taxon>Cardiocondyla</taxon>
    </lineage>
</organism>
<gene>
    <name evidence="2" type="ORF">PUN28_013225</name>
</gene>
<sequence>MNSPNSNRFPPAVAGRVPAATTACILFSTADRRCSGRDRCAPHFYQVNLQATTRYRRASRPRIPGLKSNLPIASGCTKTRDKWRTPPRQCSPATRIFGARGGLCKRFSSDLY</sequence>
<dbReference type="Proteomes" id="UP001430953">
    <property type="component" value="Unassembled WGS sequence"/>
</dbReference>
<dbReference type="AlphaFoldDB" id="A0AAW2F8T5"/>
<comment type="caution">
    <text evidence="2">The sequence shown here is derived from an EMBL/GenBank/DDBJ whole genome shotgun (WGS) entry which is preliminary data.</text>
</comment>
<keyword evidence="3" id="KW-1185">Reference proteome</keyword>
<evidence type="ECO:0000313" key="3">
    <source>
        <dbReference type="Proteomes" id="UP001430953"/>
    </source>
</evidence>
<dbReference type="EMBL" id="JADYXP020000013">
    <property type="protein sequence ID" value="KAL0111873.1"/>
    <property type="molecule type" value="Genomic_DNA"/>
</dbReference>
<evidence type="ECO:0008006" key="4">
    <source>
        <dbReference type="Google" id="ProtNLM"/>
    </source>
</evidence>
<accession>A0AAW2F8T5</accession>
<protein>
    <recommendedName>
        <fullName evidence="4">Secreted protein</fullName>
    </recommendedName>
</protein>
<proteinExistence type="predicted"/>
<reference evidence="2 3" key="1">
    <citation type="submission" date="2023-03" db="EMBL/GenBank/DDBJ databases">
        <title>High recombination rates correlate with genetic variation in Cardiocondyla obscurior ants.</title>
        <authorList>
            <person name="Errbii M."/>
        </authorList>
    </citation>
    <scope>NUCLEOTIDE SEQUENCE [LARGE SCALE GENOMIC DNA]</scope>
    <source>
        <strain evidence="2">Alpha-2009</strain>
        <tissue evidence="2">Whole body</tissue>
    </source>
</reference>
<feature type="region of interest" description="Disordered" evidence="1">
    <location>
        <begin position="70"/>
        <end position="90"/>
    </location>
</feature>
<name>A0AAW2F8T5_9HYME</name>